<feature type="compositionally biased region" description="Basic and acidic residues" evidence="1">
    <location>
        <begin position="128"/>
        <end position="159"/>
    </location>
</feature>
<evidence type="ECO:0000313" key="3">
    <source>
        <dbReference type="Proteomes" id="UP000241818"/>
    </source>
</evidence>
<feature type="region of interest" description="Disordered" evidence="1">
    <location>
        <begin position="85"/>
        <end position="159"/>
    </location>
</feature>
<sequence>MSSYHYPSESSQRHHLPPHYIGRDPHRDSREMRAKWPRDLSSISSRASLDSNSSTDGASSRASRDYFDRLESKGTCEWARRYHVSENGTSTNQTPHQSIHRSLTDDHHTTSTISRDGKVQVINHHKRGFDCMEPRASEATPRHYKETQARSSKHTESRR</sequence>
<evidence type="ECO:0000256" key="1">
    <source>
        <dbReference type="SAM" id="MobiDB-lite"/>
    </source>
</evidence>
<keyword evidence="3" id="KW-1185">Reference proteome</keyword>
<dbReference type="EMBL" id="KZ679013">
    <property type="protein sequence ID" value="PSS15378.1"/>
    <property type="molecule type" value="Genomic_DNA"/>
</dbReference>
<feature type="region of interest" description="Disordered" evidence="1">
    <location>
        <begin position="1"/>
        <end position="66"/>
    </location>
</feature>
<feature type="compositionally biased region" description="Low complexity" evidence="1">
    <location>
        <begin position="41"/>
        <end position="54"/>
    </location>
</feature>
<protein>
    <submittedName>
        <fullName evidence="2">Uncharacterized protein</fullName>
    </submittedName>
</protein>
<feature type="compositionally biased region" description="Polar residues" evidence="1">
    <location>
        <begin position="1"/>
        <end position="10"/>
    </location>
</feature>
<reference evidence="2 3" key="1">
    <citation type="journal article" date="2018" name="New Phytol.">
        <title>Comparative genomics and transcriptomics depict ericoid mycorrhizal fungi as versatile saprotrophs and plant mutualists.</title>
        <authorList>
            <person name="Martino E."/>
            <person name="Morin E."/>
            <person name="Grelet G.A."/>
            <person name="Kuo A."/>
            <person name="Kohler A."/>
            <person name="Daghino S."/>
            <person name="Barry K.W."/>
            <person name="Cichocki N."/>
            <person name="Clum A."/>
            <person name="Dockter R.B."/>
            <person name="Hainaut M."/>
            <person name="Kuo R.C."/>
            <person name="LaButti K."/>
            <person name="Lindahl B.D."/>
            <person name="Lindquist E.A."/>
            <person name="Lipzen A."/>
            <person name="Khouja H.R."/>
            <person name="Magnuson J."/>
            <person name="Murat C."/>
            <person name="Ohm R.A."/>
            <person name="Singer S.W."/>
            <person name="Spatafora J.W."/>
            <person name="Wang M."/>
            <person name="Veneault-Fourrey C."/>
            <person name="Henrissat B."/>
            <person name="Grigoriev I.V."/>
            <person name="Martin F.M."/>
            <person name="Perotto S."/>
        </authorList>
    </citation>
    <scope>NUCLEOTIDE SEQUENCE [LARGE SCALE GENOMIC DNA]</scope>
    <source>
        <strain evidence="2 3">ATCC 22711</strain>
    </source>
</reference>
<accession>A0A2T3AZ87</accession>
<dbReference type="RefSeq" id="XP_024719977.1">
    <property type="nucleotide sequence ID" value="XM_024865338.1"/>
</dbReference>
<evidence type="ECO:0000313" key="2">
    <source>
        <dbReference type="EMBL" id="PSS15378.1"/>
    </source>
</evidence>
<dbReference type="AlphaFoldDB" id="A0A2T3AZ87"/>
<feature type="compositionally biased region" description="Polar residues" evidence="1">
    <location>
        <begin position="86"/>
        <end position="101"/>
    </location>
</feature>
<dbReference type="GeneID" id="36573419"/>
<gene>
    <name evidence="2" type="ORF">M430DRAFT_260594</name>
</gene>
<feature type="compositionally biased region" description="Basic and acidic residues" evidence="1">
    <location>
        <begin position="21"/>
        <end position="38"/>
    </location>
</feature>
<name>A0A2T3AZ87_AMORE</name>
<dbReference type="InParanoid" id="A0A2T3AZ87"/>
<dbReference type="Proteomes" id="UP000241818">
    <property type="component" value="Unassembled WGS sequence"/>
</dbReference>
<proteinExistence type="predicted"/>
<organism evidence="2 3">
    <name type="scientific">Amorphotheca resinae ATCC 22711</name>
    <dbReference type="NCBI Taxonomy" id="857342"/>
    <lineage>
        <taxon>Eukaryota</taxon>
        <taxon>Fungi</taxon>
        <taxon>Dikarya</taxon>
        <taxon>Ascomycota</taxon>
        <taxon>Pezizomycotina</taxon>
        <taxon>Leotiomycetes</taxon>
        <taxon>Helotiales</taxon>
        <taxon>Amorphothecaceae</taxon>
        <taxon>Amorphotheca</taxon>
    </lineage>
</organism>